<dbReference type="EMBL" id="SWBR01000001">
    <property type="protein sequence ID" value="TKC12848.1"/>
    <property type="molecule type" value="Genomic_DNA"/>
</dbReference>
<sequence length="68" mass="7034">MTKQTKILAGLLAGAALGAVVALVIASDKDDELKGKVSDWFCDLLDSSKDKIGSVGSLVKDTLSKVKA</sequence>
<gene>
    <name evidence="2" type="ORF">FA048_04325</name>
</gene>
<dbReference type="AlphaFoldDB" id="A0A4U1CZ88"/>
<feature type="chain" id="PRO_5020306565" evidence="1">
    <location>
        <begin position="27"/>
        <end position="68"/>
    </location>
</feature>
<reference evidence="2 3" key="1">
    <citation type="submission" date="2019-04" db="EMBL/GenBank/DDBJ databases">
        <title>Pedobacter sp. RP-3-22 sp. nov., isolated from Arctic soil.</title>
        <authorList>
            <person name="Dahal R.H."/>
            <person name="Kim D.-U."/>
        </authorList>
    </citation>
    <scope>NUCLEOTIDE SEQUENCE [LARGE SCALE GENOMIC DNA]</scope>
    <source>
        <strain evidence="2 3">RP-3-22</strain>
    </source>
</reference>
<comment type="caution">
    <text evidence="2">The sequence shown here is derived from an EMBL/GenBank/DDBJ whole genome shotgun (WGS) entry which is preliminary data.</text>
</comment>
<keyword evidence="1" id="KW-0732">Signal</keyword>
<evidence type="ECO:0000313" key="2">
    <source>
        <dbReference type="EMBL" id="TKC12848.1"/>
    </source>
</evidence>
<accession>A0A4U1CZ88</accession>
<evidence type="ECO:0000256" key="1">
    <source>
        <dbReference type="SAM" id="SignalP"/>
    </source>
</evidence>
<keyword evidence="3" id="KW-1185">Reference proteome</keyword>
<feature type="signal peptide" evidence="1">
    <location>
        <begin position="1"/>
        <end position="26"/>
    </location>
</feature>
<protein>
    <submittedName>
        <fullName evidence="2">YtxH domain-containing protein</fullName>
    </submittedName>
</protein>
<name>A0A4U1CZ88_9SPHI</name>
<dbReference type="RefSeq" id="WP_136838973.1">
    <property type="nucleotide sequence ID" value="NZ_SWBR01000001.1"/>
</dbReference>
<evidence type="ECO:0000313" key="3">
    <source>
        <dbReference type="Proteomes" id="UP000309488"/>
    </source>
</evidence>
<organism evidence="2 3">
    <name type="scientific">Pedobacter polaris</name>
    <dbReference type="NCBI Taxonomy" id="2571273"/>
    <lineage>
        <taxon>Bacteria</taxon>
        <taxon>Pseudomonadati</taxon>
        <taxon>Bacteroidota</taxon>
        <taxon>Sphingobacteriia</taxon>
        <taxon>Sphingobacteriales</taxon>
        <taxon>Sphingobacteriaceae</taxon>
        <taxon>Pedobacter</taxon>
    </lineage>
</organism>
<dbReference type="OrthoDB" id="773166at2"/>
<dbReference type="Proteomes" id="UP000309488">
    <property type="component" value="Unassembled WGS sequence"/>
</dbReference>
<proteinExistence type="predicted"/>